<name>A0A6J4SEP8_9ACTN</name>
<evidence type="ECO:0000313" key="1">
    <source>
        <dbReference type="EMBL" id="CAA9497287.1"/>
    </source>
</evidence>
<gene>
    <name evidence="1" type="ORF">AVDCRST_MAG17-1149</name>
</gene>
<sequence>ALEGGADARIVPRVRNGVSGDREVHVPGV</sequence>
<dbReference type="EMBL" id="CADCVV010000078">
    <property type="protein sequence ID" value="CAA9497287.1"/>
    <property type="molecule type" value="Genomic_DNA"/>
</dbReference>
<reference evidence="1" key="1">
    <citation type="submission" date="2020-02" db="EMBL/GenBank/DDBJ databases">
        <authorList>
            <person name="Meier V. D."/>
        </authorList>
    </citation>
    <scope>NUCLEOTIDE SEQUENCE</scope>
    <source>
        <strain evidence="1">AVDCRST_MAG17</strain>
    </source>
</reference>
<feature type="non-terminal residue" evidence="1">
    <location>
        <position position="1"/>
    </location>
</feature>
<accession>A0A6J4SEP8</accession>
<proteinExistence type="predicted"/>
<feature type="non-terminal residue" evidence="1">
    <location>
        <position position="29"/>
    </location>
</feature>
<dbReference type="AlphaFoldDB" id="A0A6J4SEP8"/>
<organism evidence="1">
    <name type="scientific">uncultured Solirubrobacterales bacterium</name>
    <dbReference type="NCBI Taxonomy" id="768556"/>
    <lineage>
        <taxon>Bacteria</taxon>
        <taxon>Bacillati</taxon>
        <taxon>Actinomycetota</taxon>
        <taxon>Thermoleophilia</taxon>
        <taxon>Solirubrobacterales</taxon>
        <taxon>environmental samples</taxon>
    </lineage>
</organism>
<protein>
    <submittedName>
        <fullName evidence="1">Uncharacterized protein</fullName>
    </submittedName>
</protein>